<dbReference type="Gene3D" id="1.20.1090.10">
    <property type="entry name" value="Dehydroquinate synthase-like - alpha domain"/>
    <property type="match status" value="1"/>
</dbReference>
<dbReference type="InterPro" id="IPR056798">
    <property type="entry name" value="ADH_Fe_C"/>
</dbReference>
<dbReference type="PANTHER" id="PTHR11496:SF102">
    <property type="entry name" value="ALCOHOL DEHYDROGENASE 4"/>
    <property type="match status" value="1"/>
</dbReference>
<dbReference type="FunFam" id="3.40.50.1970:FF:000003">
    <property type="entry name" value="Alcohol dehydrogenase, iron-containing"/>
    <property type="match status" value="1"/>
</dbReference>
<dbReference type="SUPFAM" id="SSF56796">
    <property type="entry name" value="Dehydroquinate synthase-like"/>
    <property type="match status" value="1"/>
</dbReference>
<reference evidence="7 8" key="1">
    <citation type="submission" date="2010-01" db="EMBL/GenBank/DDBJ databases">
        <authorList>
            <person name="Weinstock G."/>
            <person name="Sodergren E."/>
            <person name="Clifton S."/>
            <person name="Fulton L."/>
            <person name="Fulton B."/>
            <person name="Courtney L."/>
            <person name="Fronick C."/>
            <person name="Harrison M."/>
            <person name="Strong C."/>
            <person name="Farmer C."/>
            <person name="Delahaunty K."/>
            <person name="Markovic C."/>
            <person name="Hall O."/>
            <person name="Minx P."/>
            <person name="Tomlinson C."/>
            <person name="Mitreva M."/>
            <person name="Nelson J."/>
            <person name="Hou S."/>
            <person name="Wollam A."/>
            <person name="Pepin K.H."/>
            <person name="Johnson M."/>
            <person name="Bhonagiri V."/>
            <person name="Nash W.E."/>
            <person name="Warren W."/>
            <person name="Chinwalla A."/>
            <person name="Mardis E.R."/>
            <person name="Wilson R.K."/>
        </authorList>
    </citation>
    <scope>NUCLEOTIDE SEQUENCE [LARGE SCALE GENOMIC DNA]</scope>
    <source>
        <strain evidence="7 8">DSM 13479</strain>
    </source>
</reference>
<accession>D3AI98</accession>
<dbReference type="Pfam" id="PF00465">
    <property type="entry name" value="Fe-ADH"/>
    <property type="match status" value="1"/>
</dbReference>
<name>D3AI98_9FIRM</name>
<feature type="coiled-coil region" evidence="4">
    <location>
        <begin position="220"/>
        <end position="247"/>
    </location>
</feature>
<dbReference type="GO" id="GO:0004022">
    <property type="term" value="F:alcohol dehydrogenase (NAD+) activity"/>
    <property type="evidence" value="ECO:0007669"/>
    <property type="project" value="UniProtKB-EC"/>
</dbReference>
<feature type="domain" description="Fe-containing alcohol dehydrogenase-like C-terminal" evidence="6">
    <location>
        <begin position="189"/>
        <end position="384"/>
    </location>
</feature>
<dbReference type="InterPro" id="IPR039697">
    <property type="entry name" value="Alcohol_dehydrogenase_Fe"/>
</dbReference>
<keyword evidence="3" id="KW-0520">NAD</keyword>
<dbReference type="AlphaFoldDB" id="D3AI98"/>
<gene>
    <name evidence="7" type="ORF">CLOSTHATH_03338</name>
</gene>
<dbReference type="Gene3D" id="3.40.50.1970">
    <property type="match status" value="1"/>
</dbReference>
<feature type="domain" description="Alcohol dehydrogenase iron-type/glycerol dehydrogenase GldA" evidence="5">
    <location>
        <begin position="10"/>
        <end position="176"/>
    </location>
</feature>
<evidence type="ECO:0000313" key="8">
    <source>
        <dbReference type="Proteomes" id="UP000004968"/>
    </source>
</evidence>
<evidence type="ECO:0000256" key="2">
    <source>
        <dbReference type="ARBA" id="ARBA00023002"/>
    </source>
</evidence>
<keyword evidence="4" id="KW-0175">Coiled coil</keyword>
<evidence type="ECO:0000259" key="6">
    <source>
        <dbReference type="Pfam" id="PF25137"/>
    </source>
</evidence>
<sequence length="385" mass="41864">MQEEYQLKLPGEIYAGSNALNNIKKVLGKRIKRVALFTDKGVENSGLLNKVKTILSESGVEMVIFHELPSEPTCDQVQETAERFRESGAEYIIAVGGGSVMDSAKLASVLSTGDYGVRSLLEEPGLARKGVPTLMIPTTAGTGAEATPNSIVAVPEKHLKIGIVSDEMIADAVILDGEMIRGLPRTIAASTGVDALCHAIECYTSQKANPFSNLFALEALDLILNNIEEACDNKNALEEKNRMLLGAFYGGVAITASGTTAVHALSYPLGGRYHIAHGVSNAVLLLPVMRFNESVCRKQFAEIYDRCVHGKKILEGEEEKSAYILAWLEEIVSHLEIPLHLSEFGVPASDLDTLTESGMEVTRLLNNNLRTLTYEDARELYRTIL</sequence>
<comment type="caution">
    <text evidence="7">The sequence shown here is derived from an EMBL/GenBank/DDBJ whole genome shotgun (WGS) entry which is preliminary data.</text>
</comment>
<dbReference type="InterPro" id="IPR001670">
    <property type="entry name" value="ADH_Fe/GldA"/>
</dbReference>
<dbReference type="GO" id="GO:0046872">
    <property type="term" value="F:metal ion binding"/>
    <property type="evidence" value="ECO:0007669"/>
    <property type="project" value="InterPro"/>
</dbReference>
<dbReference type="Pfam" id="PF25137">
    <property type="entry name" value="ADH_Fe_C"/>
    <property type="match status" value="1"/>
</dbReference>
<evidence type="ECO:0000256" key="4">
    <source>
        <dbReference type="SAM" id="Coils"/>
    </source>
</evidence>
<dbReference type="EMBL" id="ACIO01000274">
    <property type="protein sequence ID" value="EFC98451.1"/>
    <property type="molecule type" value="Genomic_DNA"/>
</dbReference>
<dbReference type="CDD" id="cd08551">
    <property type="entry name" value="Fe-ADH"/>
    <property type="match status" value="1"/>
</dbReference>
<protein>
    <submittedName>
        <fullName evidence="7">Alcohol dehydrogenase, iron-dependent</fullName>
        <ecNumber evidence="7">1.1.1.1</ecNumber>
    </submittedName>
</protein>
<comment type="similarity">
    <text evidence="1">Belongs to the iron-containing alcohol dehydrogenase family.</text>
</comment>
<dbReference type="Proteomes" id="UP000004968">
    <property type="component" value="Unassembled WGS sequence"/>
</dbReference>
<organism evidence="7 8">
    <name type="scientific">Hungatella hathewayi DSM 13479</name>
    <dbReference type="NCBI Taxonomy" id="566550"/>
    <lineage>
        <taxon>Bacteria</taxon>
        <taxon>Bacillati</taxon>
        <taxon>Bacillota</taxon>
        <taxon>Clostridia</taxon>
        <taxon>Lachnospirales</taxon>
        <taxon>Lachnospiraceae</taxon>
        <taxon>Hungatella</taxon>
    </lineage>
</organism>
<dbReference type="RefSeq" id="WP_006773811.1">
    <property type="nucleotide sequence ID" value="NZ_GG667663.1"/>
</dbReference>
<keyword evidence="2 7" id="KW-0560">Oxidoreductase</keyword>
<dbReference type="HOGENOM" id="CLU_007207_0_0_9"/>
<evidence type="ECO:0000259" key="5">
    <source>
        <dbReference type="Pfam" id="PF00465"/>
    </source>
</evidence>
<dbReference type="GeneID" id="93151226"/>
<dbReference type="PROSITE" id="PS00913">
    <property type="entry name" value="ADH_IRON_1"/>
    <property type="match status" value="1"/>
</dbReference>
<dbReference type="PANTHER" id="PTHR11496">
    <property type="entry name" value="ALCOHOL DEHYDROGENASE"/>
    <property type="match status" value="1"/>
</dbReference>
<dbReference type="InterPro" id="IPR018211">
    <property type="entry name" value="ADH_Fe_CS"/>
</dbReference>
<dbReference type="EC" id="1.1.1.1" evidence="7"/>
<evidence type="ECO:0000256" key="3">
    <source>
        <dbReference type="ARBA" id="ARBA00023027"/>
    </source>
</evidence>
<evidence type="ECO:0000256" key="1">
    <source>
        <dbReference type="ARBA" id="ARBA00007358"/>
    </source>
</evidence>
<evidence type="ECO:0000313" key="7">
    <source>
        <dbReference type="EMBL" id="EFC98451.1"/>
    </source>
</evidence>
<proteinExistence type="inferred from homology"/>